<evidence type="ECO:0000313" key="4">
    <source>
        <dbReference type="Proteomes" id="UP000054636"/>
    </source>
</evidence>
<dbReference type="Pfam" id="PF05699">
    <property type="entry name" value="Dimer_Tnp_hAT"/>
    <property type="match status" value="1"/>
</dbReference>
<proteinExistence type="predicted"/>
<feature type="region of interest" description="Disordered" evidence="1">
    <location>
        <begin position="153"/>
        <end position="180"/>
    </location>
</feature>
<evidence type="ECO:0000256" key="1">
    <source>
        <dbReference type="SAM" id="MobiDB-lite"/>
    </source>
</evidence>
<protein>
    <submittedName>
        <fullName evidence="3">Adenylate cyclase</fullName>
    </submittedName>
</protein>
<reference evidence="3 4" key="1">
    <citation type="submission" date="2015-11" db="EMBL/GenBank/DDBJ databases">
        <title>Genomes and virulence difference between two physiological races of Phytophthora nicotianae.</title>
        <authorList>
            <person name="Liu H."/>
            <person name="Ma X."/>
            <person name="Yu H."/>
            <person name="Fang D."/>
            <person name="Li Y."/>
            <person name="Wang X."/>
            <person name="Wang W."/>
            <person name="Dong Y."/>
            <person name="Xiao B."/>
        </authorList>
    </citation>
    <scope>NUCLEOTIDE SEQUENCE [LARGE SCALE GENOMIC DNA]</scope>
    <source>
        <strain evidence="4">race 1</strain>
    </source>
</reference>
<dbReference type="Proteomes" id="UP000054636">
    <property type="component" value="Unassembled WGS sequence"/>
</dbReference>
<sequence>MFVDRSLVRCNGSVGQYWSFAGDVRPNSKLPKLAAVILSIAVNTATCERYFSELAAIHTTLRNRMAAEKARKFPLICQAIRLLDKADMDTKARSESKRIAAAAERKRIGNCDEVPAVTIEELEENHIIEHQETPGSDTLEYWQDVFDVLDSYETSSDGQDSESEDHITNESKSEASDSLLDEELHQKVFNGFEEAIPEPDTTPFPRSNVTSFPQATRKSLSNSRSKVLSLDALPLRKHVWIGSVRSSSSFGIGHLKHDTVDLSKYAVSIYTNALRCCRAPRAAR</sequence>
<feature type="region of interest" description="Disordered" evidence="1">
    <location>
        <begin position="195"/>
        <end position="216"/>
    </location>
</feature>
<evidence type="ECO:0000259" key="2">
    <source>
        <dbReference type="Pfam" id="PF05699"/>
    </source>
</evidence>
<feature type="compositionally biased region" description="Basic and acidic residues" evidence="1">
    <location>
        <begin position="164"/>
        <end position="175"/>
    </location>
</feature>
<dbReference type="InterPro" id="IPR012337">
    <property type="entry name" value="RNaseH-like_sf"/>
</dbReference>
<feature type="domain" description="HAT C-terminal dimerisation" evidence="2">
    <location>
        <begin position="14"/>
        <end position="68"/>
    </location>
</feature>
<dbReference type="InterPro" id="IPR008906">
    <property type="entry name" value="HATC_C_dom"/>
</dbReference>
<comment type="caution">
    <text evidence="3">The sequence shown here is derived from an EMBL/GenBank/DDBJ whole genome shotgun (WGS) entry which is preliminary data.</text>
</comment>
<organism evidence="3 4">
    <name type="scientific">Phytophthora nicotianae</name>
    <name type="common">Potato buckeye rot agent</name>
    <name type="synonym">Phytophthora parasitica</name>
    <dbReference type="NCBI Taxonomy" id="4792"/>
    <lineage>
        <taxon>Eukaryota</taxon>
        <taxon>Sar</taxon>
        <taxon>Stramenopiles</taxon>
        <taxon>Oomycota</taxon>
        <taxon>Peronosporomycetes</taxon>
        <taxon>Peronosporales</taxon>
        <taxon>Peronosporaceae</taxon>
        <taxon>Phytophthora</taxon>
    </lineage>
</organism>
<dbReference type="SUPFAM" id="SSF53098">
    <property type="entry name" value="Ribonuclease H-like"/>
    <property type="match status" value="1"/>
</dbReference>
<accession>A0A0W8CSZ7</accession>
<dbReference type="AlphaFoldDB" id="A0A0W8CSZ7"/>
<name>A0A0W8CSZ7_PHYNI</name>
<dbReference type="GO" id="GO:0046983">
    <property type="term" value="F:protein dimerization activity"/>
    <property type="evidence" value="ECO:0007669"/>
    <property type="project" value="InterPro"/>
</dbReference>
<feature type="compositionally biased region" description="Polar residues" evidence="1">
    <location>
        <begin position="204"/>
        <end position="216"/>
    </location>
</feature>
<evidence type="ECO:0000313" key="3">
    <source>
        <dbReference type="EMBL" id="KUF87291.1"/>
    </source>
</evidence>
<gene>
    <name evidence="3" type="ORF">AM588_10002194</name>
</gene>
<dbReference type="EMBL" id="LNFP01001189">
    <property type="protein sequence ID" value="KUF87291.1"/>
    <property type="molecule type" value="Genomic_DNA"/>
</dbReference>